<organism evidence="2 3">
    <name type="scientific">Azorhizobium oxalatiphilum</name>
    <dbReference type="NCBI Taxonomy" id="980631"/>
    <lineage>
        <taxon>Bacteria</taxon>
        <taxon>Pseudomonadati</taxon>
        <taxon>Pseudomonadota</taxon>
        <taxon>Alphaproteobacteria</taxon>
        <taxon>Hyphomicrobiales</taxon>
        <taxon>Xanthobacteraceae</taxon>
        <taxon>Azorhizobium</taxon>
    </lineage>
</organism>
<name>A0A917C209_9HYPH</name>
<gene>
    <name evidence="2" type="ORF">GCM10007301_27390</name>
</gene>
<sequence>MNRLMTIFRAVAALVVAAVVAVLVFTVLGSLLMAAGIVIAVMVVGGGLYLLVFGPKANVRRSGRYEVIDLTATDITPPRNRREP</sequence>
<reference evidence="2" key="1">
    <citation type="journal article" date="2014" name="Int. J. Syst. Evol. Microbiol.">
        <title>Complete genome sequence of Corynebacterium casei LMG S-19264T (=DSM 44701T), isolated from a smear-ripened cheese.</title>
        <authorList>
            <consortium name="US DOE Joint Genome Institute (JGI-PGF)"/>
            <person name="Walter F."/>
            <person name="Albersmeier A."/>
            <person name="Kalinowski J."/>
            <person name="Ruckert C."/>
        </authorList>
    </citation>
    <scope>NUCLEOTIDE SEQUENCE</scope>
    <source>
        <strain evidence="2">CCM 7897</strain>
    </source>
</reference>
<accession>A0A917C209</accession>
<evidence type="ECO:0000256" key="1">
    <source>
        <dbReference type="SAM" id="Phobius"/>
    </source>
</evidence>
<dbReference type="EMBL" id="BMCT01000003">
    <property type="protein sequence ID" value="GGF66221.1"/>
    <property type="molecule type" value="Genomic_DNA"/>
</dbReference>
<protein>
    <recommendedName>
        <fullName evidence="4">Transmembrane protein</fullName>
    </recommendedName>
</protein>
<feature type="transmembrane region" description="Helical" evidence="1">
    <location>
        <begin position="7"/>
        <end position="25"/>
    </location>
</feature>
<keyword evidence="1" id="KW-1133">Transmembrane helix</keyword>
<feature type="transmembrane region" description="Helical" evidence="1">
    <location>
        <begin position="31"/>
        <end position="52"/>
    </location>
</feature>
<keyword evidence="1" id="KW-0472">Membrane</keyword>
<evidence type="ECO:0000313" key="3">
    <source>
        <dbReference type="Proteomes" id="UP000606044"/>
    </source>
</evidence>
<evidence type="ECO:0000313" key="2">
    <source>
        <dbReference type="EMBL" id="GGF66221.1"/>
    </source>
</evidence>
<dbReference type="Proteomes" id="UP000606044">
    <property type="component" value="Unassembled WGS sequence"/>
</dbReference>
<keyword evidence="1" id="KW-0812">Transmembrane</keyword>
<reference evidence="2" key="2">
    <citation type="submission" date="2020-09" db="EMBL/GenBank/DDBJ databases">
        <authorList>
            <person name="Sun Q."/>
            <person name="Sedlacek I."/>
        </authorList>
    </citation>
    <scope>NUCLEOTIDE SEQUENCE</scope>
    <source>
        <strain evidence="2">CCM 7897</strain>
    </source>
</reference>
<comment type="caution">
    <text evidence="2">The sequence shown here is derived from an EMBL/GenBank/DDBJ whole genome shotgun (WGS) entry which is preliminary data.</text>
</comment>
<evidence type="ECO:0008006" key="4">
    <source>
        <dbReference type="Google" id="ProtNLM"/>
    </source>
</evidence>
<dbReference type="AlphaFoldDB" id="A0A917C209"/>
<keyword evidence="3" id="KW-1185">Reference proteome</keyword>
<proteinExistence type="predicted"/>